<comment type="caution">
    <text evidence="10">The sequence shown here is derived from an EMBL/GenBank/DDBJ whole genome shotgun (WGS) entry which is preliminary data.</text>
</comment>
<dbReference type="RefSeq" id="WP_110044492.1">
    <property type="nucleotide sequence ID" value="NZ_CP054613.1"/>
</dbReference>
<evidence type="ECO:0000256" key="4">
    <source>
        <dbReference type="ARBA" id="ARBA00008236"/>
    </source>
</evidence>
<keyword evidence="8" id="KW-0378">Hydrolase</keyword>
<protein>
    <submittedName>
        <fullName evidence="10">Aminopeptidase</fullName>
    </submittedName>
</protein>
<evidence type="ECO:0000313" key="11">
    <source>
        <dbReference type="Proteomes" id="UP000246635"/>
    </source>
</evidence>
<comment type="cofactor">
    <cofactor evidence="1">
        <name>Co(2+)</name>
        <dbReference type="ChEBI" id="CHEBI:48828"/>
    </cofactor>
</comment>
<dbReference type="InterPro" id="IPR052170">
    <property type="entry name" value="M29_Exopeptidase"/>
</dbReference>
<keyword evidence="11" id="KW-1185">Reference proteome</keyword>
<comment type="similarity">
    <text evidence="4">Belongs to the peptidase M29 family.</text>
</comment>
<dbReference type="GO" id="GO:0006508">
    <property type="term" value="P:proteolysis"/>
    <property type="evidence" value="ECO:0007669"/>
    <property type="project" value="UniProtKB-KW"/>
</dbReference>
<dbReference type="Proteomes" id="UP000246635">
    <property type="component" value="Unassembled WGS sequence"/>
</dbReference>
<evidence type="ECO:0000256" key="9">
    <source>
        <dbReference type="ARBA" id="ARBA00023049"/>
    </source>
</evidence>
<comment type="cofactor">
    <cofactor evidence="3">
        <name>Zn(2+)</name>
        <dbReference type="ChEBI" id="CHEBI:29105"/>
    </cofactor>
</comment>
<keyword evidence="9" id="KW-0482">Metalloprotease</keyword>
<evidence type="ECO:0000256" key="8">
    <source>
        <dbReference type="ARBA" id="ARBA00022801"/>
    </source>
</evidence>
<dbReference type="Gene3D" id="3.40.1830.10">
    <property type="entry name" value="Thermophilic metalloprotease (M29)"/>
    <property type="match status" value="1"/>
</dbReference>
<gene>
    <name evidence="10" type="ORF">DFQ01_10981</name>
</gene>
<evidence type="ECO:0000256" key="2">
    <source>
        <dbReference type="ARBA" id="ARBA00001946"/>
    </source>
</evidence>
<comment type="cofactor">
    <cofactor evidence="2">
        <name>Mg(2+)</name>
        <dbReference type="ChEBI" id="CHEBI:18420"/>
    </cofactor>
</comment>
<evidence type="ECO:0000313" key="10">
    <source>
        <dbReference type="EMBL" id="PWW02456.1"/>
    </source>
</evidence>
<evidence type="ECO:0000256" key="6">
    <source>
        <dbReference type="ARBA" id="ARBA00022670"/>
    </source>
</evidence>
<dbReference type="OrthoDB" id="9803993at2"/>
<dbReference type="SUPFAM" id="SSF144052">
    <property type="entry name" value="Thermophilic metalloprotease-like"/>
    <property type="match status" value="1"/>
</dbReference>
<dbReference type="PRINTS" id="PR00919">
    <property type="entry name" value="THERMOPTASE"/>
</dbReference>
<evidence type="ECO:0000256" key="7">
    <source>
        <dbReference type="ARBA" id="ARBA00022723"/>
    </source>
</evidence>
<proteinExistence type="inferred from homology"/>
<dbReference type="Pfam" id="PF02073">
    <property type="entry name" value="Peptidase_M29"/>
    <property type="match status" value="1"/>
</dbReference>
<sequence>MPVTTQQLEQYAELIVKVGVNIQQDQELFVTCSIELVELGRQIAAQAYAAGASNVHIDWIDDATARLKYEKAADSVFNEYPEYEKLKRNTFVDRGAAFVAVVSASPDLLKGINPARIAAFQKASGEGLKHYRRAIQSDQNSWTVVAGASKAWAAKVFPDASPDEAVDKLWAAIFESVRLNTPDPVAAWQAHNENLHAKVHILNERKYRKLHYRAPGTDLTIELPDKHLWVGAASENKNDIPFMANMPTEEVFTVPYRNGVNGYVSSTKPLSYGGNIIDGFKVTFENGRIVKVEAEQGQDILQGLVDTDEGSHYLGEVALVPHQSPISNSNILFYNTLFDENASNHLAIGSGYAFNVEGGKTMSSEELAAAGVNASITHVDFMIGSAEMDIDGIRDDGTVEPVFRGGNWAF</sequence>
<keyword evidence="6" id="KW-0645">Protease</keyword>
<evidence type="ECO:0000256" key="5">
    <source>
        <dbReference type="ARBA" id="ARBA00022438"/>
    </source>
</evidence>
<keyword evidence="5 10" id="KW-0031">Aminopeptidase</keyword>
<evidence type="ECO:0000256" key="3">
    <source>
        <dbReference type="ARBA" id="ARBA00001947"/>
    </source>
</evidence>
<organism evidence="10 11">
    <name type="scientific">Paenibacillus cellulosilyticus</name>
    <dbReference type="NCBI Taxonomy" id="375489"/>
    <lineage>
        <taxon>Bacteria</taxon>
        <taxon>Bacillati</taxon>
        <taxon>Bacillota</taxon>
        <taxon>Bacilli</taxon>
        <taxon>Bacillales</taxon>
        <taxon>Paenibacillaceae</taxon>
        <taxon>Paenibacillus</taxon>
    </lineage>
</organism>
<name>A0A2V2YU46_9BACL</name>
<dbReference type="PANTHER" id="PTHR34448:SF3">
    <property type="entry name" value="AMINOPEPTIDASE AMPS"/>
    <property type="match status" value="1"/>
</dbReference>
<dbReference type="GO" id="GO:0046872">
    <property type="term" value="F:metal ion binding"/>
    <property type="evidence" value="ECO:0007669"/>
    <property type="project" value="UniProtKB-KW"/>
</dbReference>
<keyword evidence="7" id="KW-0479">Metal-binding</keyword>
<dbReference type="AlphaFoldDB" id="A0A2V2YU46"/>
<dbReference type="GO" id="GO:0004177">
    <property type="term" value="F:aminopeptidase activity"/>
    <property type="evidence" value="ECO:0007669"/>
    <property type="project" value="UniProtKB-KW"/>
</dbReference>
<reference evidence="10 11" key="1">
    <citation type="submission" date="2018-05" db="EMBL/GenBank/DDBJ databases">
        <title>Genomic Encyclopedia of Type Strains, Phase III (KMG-III): the genomes of soil and plant-associated and newly described type strains.</title>
        <authorList>
            <person name="Whitman W."/>
        </authorList>
    </citation>
    <scope>NUCLEOTIDE SEQUENCE [LARGE SCALE GENOMIC DNA]</scope>
    <source>
        <strain evidence="10 11">CECT 5696</strain>
    </source>
</reference>
<dbReference type="PANTHER" id="PTHR34448">
    <property type="entry name" value="AMINOPEPTIDASE"/>
    <property type="match status" value="1"/>
</dbReference>
<dbReference type="EMBL" id="QGTQ01000009">
    <property type="protein sequence ID" value="PWW02456.1"/>
    <property type="molecule type" value="Genomic_DNA"/>
</dbReference>
<evidence type="ECO:0000256" key="1">
    <source>
        <dbReference type="ARBA" id="ARBA00001941"/>
    </source>
</evidence>
<dbReference type="InterPro" id="IPR035097">
    <property type="entry name" value="M29_N-terminal"/>
</dbReference>
<accession>A0A2V2YU46</accession>
<dbReference type="InterPro" id="IPR000787">
    <property type="entry name" value="Peptidase_M29"/>
</dbReference>
<dbReference type="GO" id="GO:0008237">
    <property type="term" value="F:metallopeptidase activity"/>
    <property type="evidence" value="ECO:0007669"/>
    <property type="project" value="UniProtKB-KW"/>
</dbReference>